<dbReference type="AlphaFoldDB" id="A0A2R6C6K4"/>
<evidence type="ECO:0000313" key="3">
    <source>
        <dbReference type="Proteomes" id="UP000242015"/>
    </source>
</evidence>
<keyword evidence="1" id="KW-1133">Transmembrane helix</keyword>
<feature type="transmembrane region" description="Helical" evidence="1">
    <location>
        <begin position="33"/>
        <end position="52"/>
    </location>
</feature>
<proteinExistence type="predicted"/>
<evidence type="ECO:0000256" key="1">
    <source>
        <dbReference type="SAM" id="Phobius"/>
    </source>
</evidence>
<organism evidence="2 3">
    <name type="scientific">Candidatus Marsarchaeota G2 archaeon BE_D</name>
    <dbReference type="NCBI Taxonomy" id="1978158"/>
    <lineage>
        <taxon>Archaea</taxon>
        <taxon>Candidatus Marsarchaeota</taxon>
        <taxon>Candidatus Marsarchaeota group 2</taxon>
    </lineage>
</organism>
<gene>
    <name evidence="2" type="ORF">B9Q04_15810</name>
</gene>
<protein>
    <submittedName>
        <fullName evidence="2">Uncharacterized protein</fullName>
    </submittedName>
</protein>
<sequence>MRIAVLTPVKVETDFLWEYRRWKVIVDVLSPPITVICTFAGGYMGATVYAGLSAKVEKRTLEEQKPEAYFIFRKGYDGYIHEEVVRDALGMWEPEPPREAYDAGGGDE</sequence>
<accession>A0A2R6C6K4</accession>
<keyword evidence="1" id="KW-0812">Transmembrane</keyword>
<dbReference type="EMBL" id="NEXF01000479">
    <property type="protein sequence ID" value="PSO06484.1"/>
    <property type="molecule type" value="Genomic_DNA"/>
</dbReference>
<name>A0A2R6C6K4_9ARCH</name>
<reference evidence="2 3" key="1">
    <citation type="submission" date="2017-04" db="EMBL/GenBank/DDBJ databases">
        <title>Novel microbial lineages endemic to geothermal iron-oxide mats fill important gaps in the evolutionary history of Archaea.</title>
        <authorList>
            <person name="Jay Z.J."/>
            <person name="Beam J.P."/>
            <person name="Dlakic M."/>
            <person name="Rusch D.B."/>
            <person name="Kozubal M.A."/>
            <person name="Inskeep W.P."/>
        </authorList>
    </citation>
    <scope>NUCLEOTIDE SEQUENCE [LARGE SCALE GENOMIC DNA]</scope>
    <source>
        <strain evidence="2">BE_D</strain>
    </source>
</reference>
<comment type="caution">
    <text evidence="2">The sequence shown here is derived from an EMBL/GenBank/DDBJ whole genome shotgun (WGS) entry which is preliminary data.</text>
</comment>
<dbReference type="Proteomes" id="UP000242015">
    <property type="component" value="Unassembled WGS sequence"/>
</dbReference>
<keyword evidence="1" id="KW-0472">Membrane</keyword>
<evidence type="ECO:0000313" key="2">
    <source>
        <dbReference type="EMBL" id="PSO06484.1"/>
    </source>
</evidence>